<evidence type="ECO:0000313" key="2">
    <source>
        <dbReference type="Proteomes" id="UP000821845"/>
    </source>
</evidence>
<gene>
    <name evidence="1" type="ORF">HPB50_001449</name>
</gene>
<keyword evidence="2" id="KW-1185">Reference proteome</keyword>
<organism evidence="1 2">
    <name type="scientific">Hyalomma asiaticum</name>
    <name type="common">Tick</name>
    <dbReference type="NCBI Taxonomy" id="266040"/>
    <lineage>
        <taxon>Eukaryota</taxon>
        <taxon>Metazoa</taxon>
        <taxon>Ecdysozoa</taxon>
        <taxon>Arthropoda</taxon>
        <taxon>Chelicerata</taxon>
        <taxon>Arachnida</taxon>
        <taxon>Acari</taxon>
        <taxon>Parasitiformes</taxon>
        <taxon>Ixodida</taxon>
        <taxon>Ixodoidea</taxon>
        <taxon>Ixodidae</taxon>
        <taxon>Hyalomminae</taxon>
        <taxon>Hyalomma</taxon>
    </lineage>
</organism>
<proteinExistence type="predicted"/>
<evidence type="ECO:0000313" key="1">
    <source>
        <dbReference type="EMBL" id="KAH6931907.1"/>
    </source>
</evidence>
<sequence length="641" mass="69050">MNRDAGCSSNSHRLPPLRSRIHGGTATASSSSWSSGGRPVSRIQADDTTSSSQLHPKADVQIECHSRAGRRLVKKRECSCCKSATTDHQRPFRSRVHDGGTAAVASPLSPNEERPSTDNKARKASCSQLPPKTDIKKECKSRAGRQLVKKRQCRCCEPDTHHEHQLSASKSTSVNHSHRAEQRSTESRASSVNTARRKLILDDAQGAVALCAPRVSRASSKNAMTGQHRKPTPIVDNKEHASNAHLRVKSQLTQHKQNPNIKDTSGPQSAAACKNNVSANHHKSPSVFEKHVAASPPKVLAEKQICSGTNASTRKMSQSQFRDANSSSSTHQQPLHNQVCDDGAPAAASSASWPNRAQPTTKNKARKATSSSQLLLKADSQEEYNLRAGQQSVKKHKCGSCRSIPCHEHQPSPSKGSKANYLCGAASSHSETQASSVKTARRKLILDDAQGAATVCAPGTSDALCEDATEQHRKCTPAMGHEEHASNARLGTKPRMTRSKQNPNTKDTSGPQSDAVLKNTVSANHRTLSSVFGRHVVAAPARTPAGKRIHSASNAAPRRVALSRLCSASDDKTYLEQHDTKEAAPSKGCISRVKRSTKKQKPSDLNVLSTSKPAGHLSAYDLYHLCLESSVKLSVPVNLLE</sequence>
<reference evidence="1" key="1">
    <citation type="submission" date="2020-05" db="EMBL/GenBank/DDBJ databases">
        <title>Large-scale comparative analyses of tick genomes elucidate their genetic diversity and vector capacities.</title>
        <authorList>
            <person name="Jia N."/>
            <person name="Wang J."/>
            <person name="Shi W."/>
            <person name="Du L."/>
            <person name="Sun Y."/>
            <person name="Zhan W."/>
            <person name="Jiang J."/>
            <person name="Wang Q."/>
            <person name="Zhang B."/>
            <person name="Ji P."/>
            <person name="Sakyi L.B."/>
            <person name="Cui X."/>
            <person name="Yuan T."/>
            <person name="Jiang B."/>
            <person name="Yang W."/>
            <person name="Lam T.T.-Y."/>
            <person name="Chang Q."/>
            <person name="Ding S."/>
            <person name="Wang X."/>
            <person name="Zhu J."/>
            <person name="Ruan X."/>
            <person name="Zhao L."/>
            <person name="Wei J."/>
            <person name="Que T."/>
            <person name="Du C."/>
            <person name="Cheng J."/>
            <person name="Dai P."/>
            <person name="Han X."/>
            <person name="Huang E."/>
            <person name="Gao Y."/>
            <person name="Liu J."/>
            <person name="Shao H."/>
            <person name="Ye R."/>
            <person name="Li L."/>
            <person name="Wei W."/>
            <person name="Wang X."/>
            <person name="Wang C."/>
            <person name="Yang T."/>
            <person name="Huo Q."/>
            <person name="Li W."/>
            <person name="Guo W."/>
            <person name="Chen H."/>
            <person name="Zhou L."/>
            <person name="Ni X."/>
            <person name="Tian J."/>
            <person name="Zhou Y."/>
            <person name="Sheng Y."/>
            <person name="Liu T."/>
            <person name="Pan Y."/>
            <person name="Xia L."/>
            <person name="Li J."/>
            <person name="Zhao F."/>
            <person name="Cao W."/>
        </authorList>
    </citation>
    <scope>NUCLEOTIDE SEQUENCE</scope>
    <source>
        <strain evidence="1">Hyas-2018</strain>
    </source>
</reference>
<comment type="caution">
    <text evidence="1">The sequence shown here is derived from an EMBL/GenBank/DDBJ whole genome shotgun (WGS) entry which is preliminary data.</text>
</comment>
<name>A0ACB7S9U1_HYAAI</name>
<protein>
    <submittedName>
        <fullName evidence="1">Uncharacterized protein</fullName>
    </submittedName>
</protein>
<accession>A0ACB7S9U1</accession>
<dbReference type="Proteomes" id="UP000821845">
    <property type="component" value="Chromosome 4"/>
</dbReference>
<dbReference type="EMBL" id="CM023484">
    <property type="protein sequence ID" value="KAH6931907.1"/>
    <property type="molecule type" value="Genomic_DNA"/>
</dbReference>